<sequence>MASASSSIDVSHSESDEMRLETFCLLWLDASSSTKEGRDTEPKLRSIINHLKKFQDPVQCQKYIQERSIKERVVMIVSGRLGREIVPSIHHLRQVISIYVYCMDKEGNEKWARNYKKIKAVVTNLDELVSQIKADHKIQKMVEEPLSINIFNTGGGAGNSTTGLNGEFVFSQILIDCLIQLQYTEDDKKELINLCKKQYKGNNDELSNIREFREEYSSNKILWWYTRESFFYKTLNAALRTPADIHTIFLFRKYIADIQYELKRHQAKKRLRVYRSQMISNDELESLKKNCAKFISINSFFSTSFDEQQALSFLKYSNDTENLHAVLFQIDADPKMATTKPFADITEFSEFKDEAEVLFMLGSIFRLKSVKRRKNDQVWIIEMTLCNDEEHDLKQVLLDMKEEFMSEEINLQTLAKILWGMSQIDLARKYFMRLLEQLPLSDPFRIDLYQDLGKLEANAGDLDKSIEWRRKATELKKRIQSTSPSSFTKPKNPVGKFINRKSSIVK</sequence>
<dbReference type="SUPFAM" id="SSF56399">
    <property type="entry name" value="ADP-ribosylation"/>
    <property type="match status" value="1"/>
</dbReference>
<accession>A0A813PY40</accession>
<dbReference type="Gene3D" id="3.90.176.10">
    <property type="entry name" value="Toxin ADP-ribosyltransferase, Chain A, domain 1"/>
    <property type="match status" value="1"/>
</dbReference>
<proteinExistence type="predicted"/>
<protein>
    <recommendedName>
        <fullName evidence="1">ADP ribosyltransferase domain-containing protein</fullName>
    </recommendedName>
</protein>
<gene>
    <name evidence="2" type="ORF">JYZ213_LOCUS2889</name>
    <name evidence="3" type="ORF">OXD698_LOCUS10569</name>
</gene>
<dbReference type="Pfam" id="PF03496">
    <property type="entry name" value="ADPrib_exo_Tox"/>
    <property type="match status" value="1"/>
</dbReference>
<dbReference type="EMBL" id="CAJNOG010000015">
    <property type="protein sequence ID" value="CAF0758010.1"/>
    <property type="molecule type" value="Genomic_DNA"/>
</dbReference>
<organism evidence="2 4">
    <name type="scientific">Adineta steineri</name>
    <dbReference type="NCBI Taxonomy" id="433720"/>
    <lineage>
        <taxon>Eukaryota</taxon>
        <taxon>Metazoa</taxon>
        <taxon>Spiralia</taxon>
        <taxon>Gnathifera</taxon>
        <taxon>Rotifera</taxon>
        <taxon>Eurotatoria</taxon>
        <taxon>Bdelloidea</taxon>
        <taxon>Adinetida</taxon>
        <taxon>Adinetidae</taxon>
        <taxon>Adineta</taxon>
    </lineage>
</organism>
<dbReference type="InterPro" id="IPR011990">
    <property type="entry name" value="TPR-like_helical_dom_sf"/>
</dbReference>
<dbReference type="EMBL" id="CAJOAZ010000566">
    <property type="protein sequence ID" value="CAF3675764.1"/>
    <property type="molecule type" value="Genomic_DNA"/>
</dbReference>
<evidence type="ECO:0000313" key="4">
    <source>
        <dbReference type="Proteomes" id="UP000663845"/>
    </source>
</evidence>
<name>A0A813PY40_9BILA</name>
<dbReference type="PROSITE" id="PS51996">
    <property type="entry name" value="TR_MART"/>
    <property type="match status" value="1"/>
</dbReference>
<comment type="caution">
    <text evidence="2">The sequence shown here is derived from an EMBL/GenBank/DDBJ whole genome shotgun (WGS) entry which is preliminary data.</text>
</comment>
<evidence type="ECO:0000313" key="3">
    <source>
        <dbReference type="EMBL" id="CAF3675764.1"/>
    </source>
</evidence>
<dbReference type="AlphaFoldDB" id="A0A813PY40"/>
<reference evidence="2" key="1">
    <citation type="submission" date="2021-02" db="EMBL/GenBank/DDBJ databases">
        <authorList>
            <person name="Nowell W R."/>
        </authorList>
    </citation>
    <scope>NUCLEOTIDE SEQUENCE</scope>
</reference>
<dbReference type="Proteomes" id="UP000663844">
    <property type="component" value="Unassembled WGS sequence"/>
</dbReference>
<dbReference type="Proteomes" id="UP000663845">
    <property type="component" value="Unassembled WGS sequence"/>
</dbReference>
<feature type="domain" description="ADP ribosyltransferase" evidence="1">
    <location>
        <begin position="218"/>
        <end position="382"/>
    </location>
</feature>
<evidence type="ECO:0000259" key="1">
    <source>
        <dbReference type="Pfam" id="PF03496"/>
    </source>
</evidence>
<dbReference type="InterPro" id="IPR003540">
    <property type="entry name" value="ADP-ribosyltransferase"/>
</dbReference>
<dbReference type="Gene3D" id="1.25.40.10">
    <property type="entry name" value="Tetratricopeptide repeat domain"/>
    <property type="match status" value="1"/>
</dbReference>
<evidence type="ECO:0000313" key="2">
    <source>
        <dbReference type="EMBL" id="CAF0758010.1"/>
    </source>
</evidence>